<feature type="signal peptide" evidence="3">
    <location>
        <begin position="1"/>
        <end position="26"/>
    </location>
</feature>
<name>A0ABQ6GQK0_9GAMM</name>
<protein>
    <recommendedName>
        <fullName evidence="6">PEP-CTERM sorting domain-containing protein</fullName>
    </recommendedName>
</protein>
<reference evidence="4 5" key="1">
    <citation type="submission" date="2023-03" db="EMBL/GenBank/DDBJ databases">
        <title>Draft genome sequence of Thalassotalea insulae KCTC 62186T.</title>
        <authorList>
            <person name="Sawabe T."/>
        </authorList>
    </citation>
    <scope>NUCLEOTIDE SEQUENCE [LARGE SCALE GENOMIC DNA]</scope>
    <source>
        <strain evidence="4 5">KCTC 62186</strain>
    </source>
</reference>
<keyword evidence="2" id="KW-1133">Transmembrane helix</keyword>
<evidence type="ECO:0000313" key="5">
    <source>
        <dbReference type="Proteomes" id="UP001157186"/>
    </source>
</evidence>
<feature type="transmembrane region" description="Helical" evidence="2">
    <location>
        <begin position="344"/>
        <end position="363"/>
    </location>
</feature>
<evidence type="ECO:0000313" key="4">
    <source>
        <dbReference type="EMBL" id="GLX76966.1"/>
    </source>
</evidence>
<dbReference type="EMBL" id="BSST01000001">
    <property type="protein sequence ID" value="GLX76966.1"/>
    <property type="molecule type" value="Genomic_DNA"/>
</dbReference>
<dbReference type="Proteomes" id="UP001157186">
    <property type="component" value="Unassembled WGS sequence"/>
</dbReference>
<feature type="chain" id="PRO_5045710066" description="PEP-CTERM sorting domain-containing protein" evidence="3">
    <location>
        <begin position="27"/>
        <end position="367"/>
    </location>
</feature>
<dbReference type="RefSeq" id="WP_284242770.1">
    <property type="nucleotide sequence ID" value="NZ_BSST01000001.1"/>
</dbReference>
<gene>
    <name evidence="4" type="ORF">tinsulaeT_03060</name>
</gene>
<keyword evidence="2" id="KW-0812">Transmembrane</keyword>
<keyword evidence="3" id="KW-0732">Signal</keyword>
<sequence>MARLLPFDKVSLLVTGLALSTFVAEAGLVKSSPAYDVINTSVSETTTNVISVNENTRVTIPLAYTESDGNSYHVSVSSNLITAQLQGQQLVLDIGEVDEDTNVDLSLNAQDVTVNDYSISINVMNVPAYAVSHYNNLDLTDLSLSGAFSGSESFAGSEFNNGGYFSYLGEQHSVVSYSASERPTFSGVNSYSGNVSGNANVGSSASTNSSPVASIIAQSLNIGAPELDAVITQVAGLPQYIVDYQPANLAPSAPKFVQYSSPYKEALKNKIEQFVQAATTNSNEGENSDNDNVTPESENEQQDTPQQLVEVAEQPSLLPEQQQLLSQAPINNEQNLTQQPLVQVSEPAGIALLAIALLGLILLPRRI</sequence>
<evidence type="ECO:0000256" key="1">
    <source>
        <dbReference type="SAM" id="MobiDB-lite"/>
    </source>
</evidence>
<organism evidence="4 5">
    <name type="scientific">Thalassotalea insulae</name>
    <dbReference type="NCBI Taxonomy" id="2056778"/>
    <lineage>
        <taxon>Bacteria</taxon>
        <taxon>Pseudomonadati</taxon>
        <taxon>Pseudomonadota</taxon>
        <taxon>Gammaproteobacteria</taxon>
        <taxon>Alteromonadales</taxon>
        <taxon>Colwelliaceae</taxon>
        <taxon>Thalassotalea</taxon>
    </lineage>
</organism>
<feature type="region of interest" description="Disordered" evidence="1">
    <location>
        <begin position="279"/>
        <end position="307"/>
    </location>
</feature>
<proteinExistence type="predicted"/>
<evidence type="ECO:0000256" key="2">
    <source>
        <dbReference type="SAM" id="Phobius"/>
    </source>
</evidence>
<evidence type="ECO:0000256" key="3">
    <source>
        <dbReference type="SAM" id="SignalP"/>
    </source>
</evidence>
<comment type="caution">
    <text evidence="4">The sequence shown here is derived from an EMBL/GenBank/DDBJ whole genome shotgun (WGS) entry which is preliminary data.</text>
</comment>
<accession>A0ABQ6GQK0</accession>
<evidence type="ECO:0008006" key="6">
    <source>
        <dbReference type="Google" id="ProtNLM"/>
    </source>
</evidence>
<keyword evidence="5" id="KW-1185">Reference proteome</keyword>
<keyword evidence="2" id="KW-0472">Membrane</keyword>